<gene>
    <name evidence="6" type="ORF">K1W69_08700</name>
</gene>
<keyword evidence="7" id="KW-1185">Reference proteome</keyword>
<dbReference type="CDD" id="cd07377">
    <property type="entry name" value="WHTH_GntR"/>
    <property type="match status" value="1"/>
</dbReference>
<evidence type="ECO:0000259" key="5">
    <source>
        <dbReference type="PROSITE" id="PS50949"/>
    </source>
</evidence>
<dbReference type="PROSITE" id="PS50949">
    <property type="entry name" value="HTH_GNTR"/>
    <property type="match status" value="1"/>
</dbReference>
<keyword evidence="3" id="KW-0804">Transcription</keyword>
<comment type="caution">
    <text evidence="6">The sequence shown here is derived from an EMBL/GenBank/DDBJ whole genome shotgun (WGS) entry which is preliminary data.</text>
</comment>
<dbReference type="GO" id="GO:0003677">
    <property type="term" value="F:DNA binding"/>
    <property type="evidence" value="ECO:0007669"/>
    <property type="project" value="UniProtKB-KW"/>
</dbReference>
<evidence type="ECO:0000256" key="4">
    <source>
        <dbReference type="SAM" id="MobiDB-lite"/>
    </source>
</evidence>
<dbReference type="InterPro" id="IPR050679">
    <property type="entry name" value="Bact_HTH_transcr_reg"/>
</dbReference>
<dbReference type="PANTHER" id="PTHR44846:SF1">
    <property type="entry name" value="MANNOSYL-D-GLYCERATE TRANSPORT_METABOLISM SYSTEM REPRESSOR MNGR-RELATED"/>
    <property type="match status" value="1"/>
</dbReference>
<dbReference type="InterPro" id="IPR028978">
    <property type="entry name" value="Chorismate_lyase_/UTRA_dom_sf"/>
</dbReference>
<dbReference type="Proteomes" id="UP001196509">
    <property type="component" value="Unassembled WGS sequence"/>
</dbReference>
<evidence type="ECO:0000313" key="6">
    <source>
        <dbReference type="EMBL" id="MBW8637265.1"/>
    </source>
</evidence>
<dbReference type="InterPro" id="IPR000524">
    <property type="entry name" value="Tscrpt_reg_HTH_GntR"/>
</dbReference>
<dbReference type="InterPro" id="IPR036390">
    <property type="entry name" value="WH_DNA-bd_sf"/>
</dbReference>
<proteinExistence type="predicted"/>
<dbReference type="SMART" id="SM00866">
    <property type="entry name" value="UTRA"/>
    <property type="match status" value="1"/>
</dbReference>
<accession>A0AAE3CZG0</accession>
<feature type="domain" description="HTH gntR-type" evidence="5">
    <location>
        <begin position="18"/>
        <end position="86"/>
    </location>
</feature>
<dbReference type="GO" id="GO:0045892">
    <property type="term" value="P:negative regulation of DNA-templated transcription"/>
    <property type="evidence" value="ECO:0007669"/>
    <property type="project" value="TreeGrafter"/>
</dbReference>
<protein>
    <submittedName>
        <fullName evidence="6">GntR family transcriptional regulator</fullName>
    </submittedName>
</protein>
<dbReference type="Gene3D" id="3.40.1410.10">
    <property type="entry name" value="Chorismate lyase-like"/>
    <property type="match status" value="1"/>
</dbReference>
<evidence type="ECO:0000256" key="1">
    <source>
        <dbReference type="ARBA" id="ARBA00023015"/>
    </source>
</evidence>
<dbReference type="PANTHER" id="PTHR44846">
    <property type="entry name" value="MANNOSYL-D-GLYCERATE TRANSPORT/METABOLISM SYSTEM REPRESSOR MNGR-RELATED"/>
    <property type="match status" value="1"/>
</dbReference>
<dbReference type="Pfam" id="PF00392">
    <property type="entry name" value="GntR"/>
    <property type="match status" value="1"/>
</dbReference>
<dbReference type="Gene3D" id="1.10.10.10">
    <property type="entry name" value="Winged helix-like DNA-binding domain superfamily/Winged helix DNA-binding domain"/>
    <property type="match status" value="1"/>
</dbReference>
<dbReference type="GO" id="GO:0003700">
    <property type="term" value="F:DNA-binding transcription factor activity"/>
    <property type="evidence" value="ECO:0007669"/>
    <property type="project" value="InterPro"/>
</dbReference>
<evidence type="ECO:0000256" key="3">
    <source>
        <dbReference type="ARBA" id="ARBA00023163"/>
    </source>
</evidence>
<dbReference type="InterPro" id="IPR011663">
    <property type="entry name" value="UTRA"/>
</dbReference>
<keyword evidence="2" id="KW-0238">DNA-binding</keyword>
<dbReference type="SUPFAM" id="SSF46785">
    <property type="entry name" value="Winged helix' DNA-binding domain"/>
    <property type="match status" value="1"/>
</dbReference>
<dbReference type="Pfam" id="PF07702">
    <property type="entry name" value="UTRA"/>
    <property type="match status" value="1"/>
</dbReference>
<organism evidence="6 7">
    <name type="scientific">Flavimaribacter sediminis</name>
    <dbReference type="NCBI Taxonomy" id="2865987"/>
    <lineage>
        <taxon>Bacteria</taxon>
        <taxon>Pseudomonadati</taxon>
        <taxon>Pseudomonadota</taxon>
        <taxon>Alphaproteobacteria</taxon>
        <taxon>Hyphomicrobiales</taxon>
        <taxon>Rhizobiaceae</taxon>
        <taxon>Flavimaribacter</taxon>
    </lineage>
</organism>
<dbReference type="RefSeq" id="WP_220227986.1">
    <property type="nucleotide sequence ID" value="NZ_JAICBX010000002.1"/>
</dbReference>
<name>A0AAE3CZG0_9HYPH</name>
<evidence type="ECO:0000313" key="7">
    <source>
        <dbReference type="Proteomes" id="UP001196509"/>
    </source>
</evidence>
<dbReference type="SMART" id="SM00345">
    <property type="entry name" value="HTH_GNTR"/>
    <property type="match status" value="1"/>
</dbReference>
<dbReference type="AlphaFoldDB" id="A0AAE3CZG0"/>
<reference evidence="6" key="1">
    <citation type="submission" date="2021-08" db="EMBL/GenBank/DDBJ databases">
        <title>Hoeflea bacterium WL0058 sp. nov., isolated from the sediment.</title>
        <authorList>
            <person name="Wang L."/>
            <person name="Zhang D."/>
        </authorList>
    </citation>
    <scope>NUCLEOTIDE SEQUENCE</scope>
    <source>
        <strain evidence="6">WL0058</strain>
    </source>
</reference>
<keyword evidence="1" id="KW-0805">Transcription regulation</keyword>
<evidence type="ECO:0000256" key="2">
    <source>
        <dbReference type="ARBA" id="ARBA00023125"/>
    </source>
</evidence>
<feature type="region of interest" description="Disordered" evidence="4">
    <location>
        <begin position="1"/>
        <end position="23"/>
    </location>
</feature>
<sequence>MPATTLRPVEGGRNGSPKAKHRQISERILSAIEAGRWLPGDQLPAEDQLAAETGASLGTVQRALRSLVAMGVVERHHGKGTFVSGARAQEQQLLHFRFMAEGGTQLLPVYFRITGVETTRESGPWSQFLDSSDGEYIHIHRLVSVNDEFDVFSEIYLPADRFSELARLSETTLNGVSFRDMLAERFNAPTLNARQTMACQPLPPRVSRLLGVMPGQYGIVWVIGGLSYRDAPITWQRIFVPPSDRVIEIVQAMPHGQAKAVSL</sequence>
<dbReference type="EMBL" id="JAICBX010000002">
    <property type="protein sequence ID" value="MBW8637265.1"/>
    <property type="molecule type" value="Genomic_DNA"/>
</dbReference>
<dbReference type="InterPro" id="IPR036388">
    <property type="entry name" value="WH-like_DNA-bd_sf"/>
</dbReference>
<dbReference type="SUPFAM" id="SSF64288">
    <property type="entry name" value="Chorismate lyase-like"/>
    <property type="match status" value="1"/>
</dbReference>